<dbReference type="PANTHER" id="PTHR42776:SF27">
    <property type="entry name" value="DIPEPTIDYL PEPTIDASE FAMILY MEMBER 6"/>
    <property type="match status" value="1"/>
</dbReference>
<dbReference type="InterPro" id="IPR029058">
    <property type="entry name" value="AB_hydrolase_fold"/>
</dbReference>
<dbReference type="Gene3D" id="3.40.50.1820">
    <property type="entry name" value="alpha/beta hydrolase"/>
    <property type="match status" value="1"/>
</dbReference>
<evidence type="ECO:0000256" key="5">
    <source>
        <dbReference type="SAM" id="MobiDB-lite"/>
    </source>
</evidence>
<evidence type="ECO:0000313" key="8">
    <source>
        <dbReference type="Proteomes" id="UP001063166"/>
    </source>
</evidence>
<proteinExistence type="inferred from homology"/>
<dbReference type="Proteomes" id="UP001063166">
    <property type="component" value="Unassembled WGS sequence"/>
</dbReference>
<gene>
    <name evidence="7" type="ORF">LshimejAT787_1101550</name>
</gene>
<dbReference type="Pfam" id="PF00326">
    <property type="entry name" value="Peptidase_S9"/>
    <property type="match status" value="1"/>
</dbReference>
<evidence type="ECO:0000256" key="3">
    <source>
        <dbReference type="ARBA" id="ARBA00022825"/>
    </source>
</evidence>
<keyword evidence="3" id="KW-0720">Serine protease</keyword>
<dbReference type="InterPro" id="IPR001375">
    <property type="entry name" value="Peptidase_S9_cat"/>
</dbReference>
<protein>
    <recommendedName>
        <fullName evidence="4">Dipeptidyl-peptidase V</fullName>
    </recommendedName>
</protein>
<evidence type="ECO:0000313" key="7">
    <source>
        <dbReference type="EMBL" id="GLB42140.1"/>
    </source>
</evidence>
<keyword evidence="8" id="KW-1185">Reference proteome</keyword>
<name>A0A9P3PUC5_LYOSH</name>
<dbReference type="InterPro" id="IPR011659">
    <property type="entry name" value="WD40"/>
</dbReference>
<reference evidence="7" key="1">
    <citation type="submission" date="2022-07" db="EMBL/GenBank/DDBJ databases">
        <title>The genome of Lyophyllum shimeji provides insight into the initial evolution of ectomycorrhizal fungal genome.</title>
        <authorList>
            <person name="Kobayashi Y."/>
            <person name="Shibata T."/>
            <person name="Hirakawa H."/>
            <person name="Shigenobu S."/>
            <person name="Nishiyama T."/>
            <person name="Yamada A."/>
            <person name="Hasebe M."/>
            <person name="Kawaguchi M."/>
        </authorList>
    </citation>
    <scope>NUCLEOTIDE SEQUENCE</scope>
    <source>
        <strain evidence="7">AT787</strain>
    </source>
</reference>
<keyword evidence="2" id="KW-0378">Hydrolase</keyword>
<dbReference type="OrthoDB" id="43744at2759"/>
<dbReference type="GO" id="GO:0006508">
    <property type="term" value="P:proteolysis"/>
    <property type="evidence" value="ECO:0007669"/>
    <property type="project" value="InterPro"/>
</dbReference>
<comment type="similarity">
    <text evidence="1">Belongs to the peptidase S9C family.</text>
</comment>
<dbReference type="Gene3D" id="2.120.10.30">
    <property type="entry name" value="TolB, C-terminal domain"/>
    <property type="match status" value="1"/>
</dbReference>
<evidence type="ECO:0000256" key="2">
    <source>
        <dbReference type="ARBA" id="ARBA00022801"/>
    </source>
</evidence>
<feature type="domain" description="Peptidase S9 prolyl oligopeptidase catalytic" evidence="6">
    <location>
        <begin position="480"/>
        <end position="688"/>
    </location>
</feature>
<dbReference type="AlphaFoldDB" id="A0A9P3PUC5"/>
<dbReference type="PANTHER" id="PTHR42776">
    <property type="entry name" value="SERINE PEPTIDASE S9 FAMILY MEMBER"/>
    <property type="match status" value="1"/>
</dbReference>
<dbReference type="SUPFAM" id="SSF82171">
    <property type="entry name" value="DPP6 N-terminal domain-like"/>
    <property type="match status" value="1"/>
</dbReference>
<evidence type="ECO:0000256" key="4">
    <source>
        <dbReference type="ARBA" id="ARBA00032829"/>
    </source>
</evidence>
<evidence type="ECO:0000259" key="6">
    <source>
        <dbReference type="Pfam" id="PF00326"/>
    </source>
</evidence>
<dbReference type="GO" id="GO:0004252">
    <property type="term" value="F:serine-type endopeptidase activity"/>
    <property type="evidence" value="ECO:0007669"/>
    <property type="project" value="TreeGrafter"/>
</dbReference>
<evidence type="ECO:0000256" key="1">
    <source>
        <dbReference type="ARBA" id="ARBA00010040"/>
    </source>
</evidence>
<dbReference type="EMBL" id="BRPK01000011">
    <property type="protein sequence ID" value="GLB42140.1"/>
    <property type="molecule type" value="Genomic_DNA"/>
</dbReference>
<dbReference type="Pfam" id="PF07676">
    <property type="entry name" value="PD40"/>
    <property type="match status" value="1"/>
</dbReference>
<organism evidence="7 8">
    <name type="scientific">Lyophyllum shimeji</name>
    <name type="common">Hon-shimeji</name>
    <name type="synonym">Tricholoma shimeji</name>
    <dbReference type="NCBI Taxonomy" id="47721"/>
    <lineage>
        <taxon>Eukaryota</taxon>
        <taxon>Fungi</taxon>
        <taxon>Dikarya</taxon>
        <taxon>Basidiomycota</taxon>
        <taxon>Agaricomycotina</taxon>
        <taxon>Agaricomycetes</taxon>
        <taxon>Agaricomycetidae</taxon>
        <taxon>Agaricales</taxon>
        <taxon>Tricholomatineae</taxon>
        <taxon>Lyophyllaceae</taxon>
        <taxon>Lyophyllum</taxon>
    </lineage>
</organism>
<feature type="region of interest" description="Disordered" evidence="5">
    <location>
        <begin position="583"/>
        <end position="604"/>
    </location>
</feature>
<sequence length="688" mass="76564">MSPPHRALNNSRRSRWPAQIASTQKVRDVRISPDGSMVLYQVQPFYKAVRSSSELWLARPDIPQSARPLTKGEFNDKAGVFHPDGQRVVFLSDRYNVGKSVHIYIIDLRRDDAEPVLLSQNFGTKNVLAFEISPNGHFIAFTSHDDAISEDKARKIEEKDDAEVFGGSEVTVGFARLRVYSFSTGMIWTLEGVGGDRHIEAYTWSPDSTRLLYRLRRGRGPEFAEQEVTLQSISVKDPCQTPCTLGIYPRSPSGQNIWTSSGHVVTLQSYEPSNILDARALFTHSIDHLTSLAKGGQRLYGITEDAVRIVDAGQGVGVEVCSDVDTNIDIVSFDEDTQELEKRVTIFQTQQEAIWFGAWDAKRVVDDAGNVSYVFAAVLSSGVRHEPLNVWSRRVSDDGRELSPKLQLSSHLQWLADAPPINTEVMQWTTTDGVLLSGLIRYPPAYDVSHGPLPTVLFIHGGPYRRDIPDYMPYFCNWRELLALEGYLVISPNYRGSQGRGHEFAHAASQGIGAHDWPDCESMVDEMIRRGLADPGRLGVAGWSHGGSLTAWGVTKTKTRFKAAIVGAGVSNWEAMVTDSGSPELETEIGRSGPWDHDDPARSVRKTSPIHSVAGVTTAVLILHGKKDERVPVSQGIGLWRGLKRRAADRGREAAQLVLYPREPHGFVERKHAEDVLKRVLCYFDTWL</sequence>
<accession>A0A9P3PUC5</accession>
<dbReference type="InterPro" id="IPR011042">
    <property type="entry name" value="6-blade_b-propeller_TolB-like"/>
</dbReference>
<keyword evidence="3" id="KW-0645">Protease</keyword>
<dbReference type="SUPFAM" id="SSF53474">
    <property type="entry name" value="alpha/beta-Hydrolases"/>
    <property type="match status" value="1"/>
</dbReference>
<comment type="caution">
    <text evidence="7">The sequence shown here is derived from an EMBL/GenBank/DDBJ whole genome shotgun (WGS) entry which is preliminary data.</text>
</comment>